<dbReference type="EMBL" id="PRDL01000001">
    <property type="protein sequence ID" value="MBE8717986.1"/>
    <property type="molecule type" value="Genomic_DNA"/>
</dbReference>
<keyword evidence="3" id="KW-1185">Reference proteome</keyword>
<evidence type="ECO:0000259" key="1">
    <source>
        <dbReference type="SMART" id="SM00960"/>
    </source>
</evidence>
<protein>
    <recommendedName>
        <fullName evidence="1">Roadblock/LAMTOR2 domain-containing protein</fullName>
    </recommendedName>
</protein>
<dbReference type="Gene3D" id="3.30.450.30">
    <property type="entry name" value="Dynein light chain 2a, cytoplasmic"/>
    <property type="match status" value="1"/>
</dbReference>
<reference evidence="2" key="1">
    <citation type="submission" date="2018-07" db="EMBL/GenBank/DDBJ databases">
        <title>Genome assembly of strain Ka43.</title>
        <authorList>
            <person name="Kukolya J."/>
            <person name="Nagy I."/>
            <person name="Horvath B."/>
            <person name="Toth A."/>
        </authorList>
    </citation>
    <scope>NUCLEOTIDE SEQUENCE</scope>
    <source>
        <strain evidence="2">KB43</strain>
    </source>
</reference>
<evidence type="ECO:0000313" key="3">
    <source>
        <dbReference type="Proteomes" id="UP000652567"/>
    </source>
</evidence>
<accession>A0A928YTV8</accession>
<dbReference type="RefSeq" id="WP_193910190.1">
    <property type="nucleotide sequence ID" value="NZ_PRDL01000001.1"/>
</dbReference>
<proteinExistence type="predicted"/>
<dbReference type="Pfam" id="PF03259">
    <property type="entry name" value="Robl_LC7"/>
    <property type="match status" value="1"/>
</dbReference>
<dbReference type="SUPFAM" id="SSF103196">
    <property type="entry name" value="Roadblock/LC7 domain"/>
    <property type="match status" value="1"/>
</dbReference>
<evidence type="ECO:0000313" key="2">
    <source>
        <dbReference type="EMBL" id="MBE8717986.1"/>
    </source>
</evidence>
<dbReference type="InterPro" id="IPR004942">
    <property type="entry name" value="Roadblock/LAMTOR2_dom"/>
</dbReference>
<name>A0A928YTV8_9GAMM</name>
<dbReference type="AlphaFoldDB" id="A0A928YTV8"/>
<organism evidence="2 3">
    <name type="scientific">Cellvibrio polysaccharolyticus</name>
    <dbReference type="NCBI Taxonomy" id="2082724"/>
    <lineage>
        <taxon>Bacteria</taxon>
        <taxon>Pseudomonadati</taxon>
        <taxon>Pseudomonadota</taxon>
        <taxon>Gammaproteobacteria</taxon>
        <taxon>Cellvibrionales</taxon>
        <taxon>Cellvibrionaceae</taxon>
        <taxon>Cellvibrio</taxon>
    </lineage>
</organism>
<gene>
    <name evidence="2" type="ORF">C4F51_12400</name>
</gene>
<feature type="domain" description="Roadblock/LAMTOR2" evidence="1">
    <location>
        <begin position="12"/>
        <end position="103"/>
    </location>
</feature>
<dbReference type="SMART" id="SM00960">
    <property type="entry name" value="Robl_LC7"/>
    <property type="match status" value="1"/>
</dbReference>
<comment type="caution">
    <text evidence="2">The sequence shown here is derived from an EMBL/GenBank/DDBJ whole genome shotgun (WGS) entry which is preliminary data.</text>
</comment>
<dbReference type="Proteomes" id="UP000652567">
    <property type="component" value="Unassembled WGS sequence"/>
</dbReference>
<sequence>MSTSTSPLRLLCTRHLQLLKQTADNLKLAVVSSTDGFPIALLDVELQPGRKATAMAAALDGLSKSIVKEFGLGALEGTVLETEQGLVLCRRVHGPKYNLVLLAVMGKDTTYGHALWAIKNAAKELTASLQELTELDSLST</sequence>